<feature type="domain" description="MmgE/PrpD C-terminal" evidence="3">
    <location>
        <begin position="279"/>
        <end position="429"/>
    </location>
</feature>
<dbReference type="Gene3D" id="3.30.1330.120">
    <property type="entry name" value="2-methylcitrate dehydratase PrpD"/>
    <property type="match status" value="1"/>
</dbReference>
<comment type="caution">
    <text evidence="4">The sequence shown here is derived from an EMBL/GenBank/DDBJ whole genome shotgun (WGS) entry which is preliminary data.</text>
</comment>
<proteinExistence type="inferred from homology"/>
<dbReference type="SUPFAM" id="SSF103378">
    <property type="entry name" value="2-methylcitrate dehydratase PrpD"/>
    <property type="match status" value="1"/>
</dbReference>
<evidence type="ECO:0000313" key="5">
    <source>
        <dbReference type="Proteomes" id="UP001500393"/>
    </source>
</evidence>
<dbReference type="Proteomes" id="UP001500393">
    <property type="component" value="Unassembled WGS sequence"/>
</dbReference>
<evidence type="ECO:0000259" key="3">
    <source>
        <dbReference type="Pfam" id="PF19305"/>
    </source>
</evidence>
<feature type="domain" description="MmgE/PrpD N-terminal" evidence="2">
    <location>
        <begin position="17"/>
        <end position="229"/>
    </location>
</feature>
<dbReference type="PANTHER" id="PTHR16943">
    <property type="entry name" value="2-METHYLCITRATE DEHYDRATASE-RELATED"/>
    <property type="match status" value="1"/>
</dbReference>
<dbReference type="InterPro" id="IPR042188">
    <property type="entry name" value="MmgE/PrpD_sf_2"/>
</dbReference>
<evidence type="ECO:0000259" key="2">
    <source>
        <dbReference type="Pfam" id="PF03972"/>
    </source>
</evidence>
<dbReference type="InterPro" id="IPR005656">
    <property type="entry name" value="MmgE_PrpD"/>
</dbReference>
<name>A0ABP4QLQ0_9ACTN</name>
<gene>
    <name evidence="4" type="ORF">GCM10009789_76490</name>
</gene>
<accession>A0ABP4QLQ0</accession>
<organism evidence="4 5">
    <name type="scientific">Kribbella sancticallisti</name>
    <dbReference type="NCBI Taxonomy" id="460087"/>
    <lineage>
        <taxon>Bacteria</taxon>
        <taxon>Bacillati</taxon>
        <taxon>Actinomycetota</taxon>
        <taxon>Actinomycetes</taxon>
        <taxon>Propionibacteriales</taxon>
        <taxon>Kribbellaceae</taxon>
        <taxon>Kribbella</taxon>
    </lineage>
</organism>
<evidence type="ECO:0000313" key="4">
    <source>
        <dbReference type="EMBL" id="GAA1610807.1"/>
    </source>
</evidence>
<dbReference type="PANTHER" id="PTHR16943:SF8">
    <property type="entry name" value="2-METHYLCITRATE DEHYDRATASE"/>
    <property type="match status" value="1"/>
</dbReference>
<dbReference type="Pfam" id="PF19305">
    <property type="entry name" value="MmgE_PrpD_C"/>
    <property type="match status" value="1"/>
</dbReference>
<dbReference type="InterPro" id="IPR036148">
    <property type="entry name" value="MmgE/PrpD_sf"/>
</dbReference>
<dbReference type="InterPro" id="IPR042183">
    <property type="entry name" value="MmgE/PrpD_sf_1"/>
</dbReference>
<evidence type="ECO:0000256" key="1">
    <source>
        <dbReference type="ARBA" id="ARBA00006174"/>
    </source>
</evidence>
<dbReference type="Gene3D" id="1.10.4100.10">
    <property type="entry name" value="2-methylcitrate dehydratase PrpD"/>
    <property type="match status" value="1"/>
</dbReference>
<keyword evidence="5" id="KW-1185">Reference proteome</keyword>
<dbReference type="InterPro" id="IPR045337">
    <property type="entry name" value="MmgE_PrpD_C"/>
</dbReference>
<dbReference type="InterPro" id="IPR045336">
    <property type="entry name" value="MmgE_PrpD_N"/>
</dbReference>
<dbReference type="EMBL" id="BAAAOS010000059">
    <property type="protein sequence ID" value="GAA1610807.1"/>
    <property type="molecule type" value="Genomic_DNA"/>
</dbReference>
<comment type="similarity">
    <text evidence="1">Belongs to the PrpD family.</text>
</comment>
<dbReference type="RefSeq" id="WP_344221635.1">
    <property type="nucleotide sequence ID" value="NZ_BAAAOS010000059.1"/>
</dbReference>
<protein>
    <submittedName>
        <fullName evidence="4">MmgE/PrpD family protein</fullName>
    </submittedName>
</protein>
<sequence>MTAELSSRVGKDVWWRDFADRIRTAFNAPLPAPVRHEALRSLVNVLGVGLGASRSEEVGRLVRLALTRPPGSVPVIGRTEQVDAYQAALIAGFAAHLDDFDDTHLATVIHPGASCLGAVWGMAGQAGGQDHDILRAFAIGCEAQLRLGMAVTPGHYQRGWHITGTCGVVGAAVTSALLMDASVEQVAVSIRLAAAQTLGHREAFGTELKPLHAGKAAANGLVAASTAKRWLDEDGGLSAEGERSMLPLLRTLSADNDPDRLLTGFGEHWELLSNTYKPYPCGIVAHPGIDAAIEASGQHEVRPDEIERIDYECHPLVLDLMGNLDPETGLQARFSAVHGVAVGLLAGTAGLAQFEDESARSDEVRSLRQRIVLVPRSDLNRDQANLRIVLRSGREVVSAVRAARGSLSRPLSDEELVAKVDQLVAPLGSVSGIDLWNLVDSLERGSRWRDLVVSVAGQTQGSEA</sequence>
<reference evidence="5" key="1">
    <citation type="journal article" date="2019" name="Int. J. Syst. Evol. Microbiol.">
        <title>The Global Catalogue of Microorganisms (GCM) 10K type strain sequencing project: providing services to taxonomists for standard genome sequencing and annotation.</title>
        <authorList>
            <consortium name="The Broad Institute Genomics Platform"/>
            <consortium name="The Broad Institute Genome Sequencing Center for Infectious Disease"/>
            <person name="Wu L."/>
            <person name="Ma J."/>
        </authorList>
    </citation>
    <scope>NUCLEOTIDE SEQUENCE [LARGE SCALE GENOMIC DNA]</scope>
    <source>
        <strain evidence="5">JCM 14969</strain>
    </source>
</reference>
<dbReference type="Pfam" id="PF03972">
    <property type="entry name" value="MmgE_PrpD_N"/>
    <property type="match status" value="1"/>
</dbReference>